<dbReference type="FunFam" id="2.60.120.650:FF:000045">
    <property type="entry name" value="F-box protein At1g78280"/>
    <property type="match status" value="1"/>
</dbReference>
<dbReference type="SMART" id="SM00558">
    <property type="entry name" value="JmjC"/>
    <property type="match status" value="1"/>
</dbReference>
<dbReference type="STRING" id="645134.A0A0L0HCJ3"/>
<dbReference type="PANTHER" id="PTHR12480">
    <property type="entry name" value="ARGININE DEMETHYLASE AND LYSYL-HYDROXYLASE JMJD"/>
    <property type="match status" value="1"/>
</dbReference>
<dbReference type="InParanoid" id="A0A0L0HCJ3"/>
<name>A0A0L0HCJ3_SPIPD</name>
<comment type="subcellular location">
    <subcellularLocation>
        <location evidence="1">Nucleus</location>
    </subcellularLocation>
</comment>
<keyword evidence="4" id="KW-0408">Iron</keyword>
<dbReference type="InterPro" id="IPR003347">
    <property type="entry name" value="JmjC_dom"/>
</dbReference>
<evidence type="ECO:0000259" key="6">
    <source>
        <dbReference type="PROSITE" id="PS51184"/>
    </source>
</evidence>
<dbReference type="Gene3D" id="2.60.120.650">
    <property type="entry name" value="Cupin"/>
    <property type="match status" value="1"/>
</dbReference>
<evidence type="ECO:0000313" key="8">
    <source>
        <dbReference type="Proteomes" id="UP000053201"/>
    </source>
</evidence>
<dbReference type="VEuPathDB" id="FungiDB:SPPG_06354"/>
<reference evidence="7 8" key="1">
    <citation type="submission" date="2009-08" db="EMBL/GenBank/DDBJ databases">
        <title>The Genome Sequence of Spizellomyces punctatus strain DAOM BR117.</title>
        <authorList>
            <consortium name="The Broad Institute Genome Sequencing Platform"/>
            <person name="Russ C."/>
            <person name="Cuomo C."/>
            <person name="Shea T."/>
            <person name="Young S.K."/>
            <person name="Zeng Q."/>
            <person name="Koehrsen M."/>
            <person name="Haas B."/>
            <person name="Borodovsky M."/>
            <person name="Guigo R."/>
            <person name="Alvarado L."/>
            <person name="Berlin A."/>
            <person name="Bochicchio J."/>
            <person name="Borenstein D."/>
            <person name="Chapman S."/>
            <person name="Chen Z."/>
            <person name="Engels R."/>
            <person name="Freedman E."/>
            <person name="Gellesch M."/>
            <person name="Goldberg J."/>
            <person name="Griggs A."/>
            <person name="Gujja S."/>
            <person name="Heiman D."/>
            <person name="Hepburn T."/>
            <person name="Howarth C."/>
            <person name="Jen D."/>
            <person name="Larson L."/>
            <person name="Lewis B."/>
            <person name="Mehta T."/>
            <person name="Park D."/>
            <person name="Pearson M."/>
            <person name="Roberts A."/>
            <person name="Saif S."/>
            <person name="Shenoy N."/>
            <person name="Sisk P."/>
            <person name="Stolte C."/>
            <person name="Sykes S."/>
            <person name="Thomson T."/>
            <person name="Walk T."/>
            <person name="White J."/>
            <person name="Yandava C."/>
            <person name="Burger G."/>
            <person name="Gray M.W."/>
            <person name="Holland P.W.H."/>
            <person name="King N."/>
            <person name="Lang F.B.F."/>
            <person name="Roger A.J."/>
            <person name="Ruiz-Trillo I."/>
            <person name="Lander E."/>
            <person name="Nusbaum C."/>
        </authorList>
    </citation>
    <scope>NUCLEOTIDE SEQUENCE [LARGE SCALE GENOMIC DNA]</scope>
    <source>
        <strain evidence="7 8">DAOM BR117</strain>
    </source>
</reference>
<evidence type="ECO:0000313" key="7">
    <source>
        <dbReference type="EMBL" id="KNC98671.1"/>
    </source>
</evidence>
<dbReference type="InterPro" id="IPR011009">
    <property type="entry name" value="Kinase-like_dom_sf"/>
</dbReference>
<proteinExistence type="predicted"/>
<dbReference type="GO" id="GO:0046872">
    <property type="term" value="F:metal ion binding"/>
    <property type="evidence" value="ECO:0007669"/>
    <property type="project" value="UniProtKB-KW"/>
</dbReference>
<dbReference type="OrthoDB" id="424465at2759"/>
<evidence type="ECO:0000256" key="5">
    <source>
        <dbReference type="ARBA" id="ARBA00023242"/>
    </source>
</evidence>
<dbReference type="AlphaFoldDB" id="A0A0L0HCJ3"/>
<dbReference type="GO" id="GO:0005634">
    <property type="term" value="C:nucleus"/>
    <property type="evidence" value="ECO:0007669"/>
    <property type="project" value="UniProtKB-SubCell"/>
</dbReference>
<evidence type="ECO:0000256" key="1">
    <source>
        <dbReference type="ARBA" id="ARBA00004123"/>
    </source>
</evidence>
<evidence type="ECO:0000256" key="3">
    <source>
        <dbReference type="ARBA" id="ARBA00023002"/>
    </source>
</evidence>
<dbReference type="Proteomes" id="UP000053201">
    <property type="component" value="Unassembled WGS sequence"/>
</dbReference>
<keyword evidence="8" id="KW-1185">Reference proteome</keyword>
<dbReference type="SUPFAM" id="SSF81383">
    <property type="entry name" value="F-box domain"/>
    <property type="match status" value="1"/>
</dbReference>
<sequence>MTNAKVTGLLPIKQQKGIQTGSFAVTGGIARDSFVIPETSVYNPPPGPPPVAVYLPPPGPPPPNTIPFTSLPPSAQPLRETFNNRIPGGIEVDIRSAGLGVMRILPDETIAEGVLSLLNAQDLVTLSNVSRILYIFARDDQQWRRICLERWGRAGSVSGGLVFKGTWRLTYYFPGTMNESFREKFEFARVHAHCSLTVDGLVSPYLHAKWCRCHMDLSRFHVDTKLTTAETTIERVSGRTLTAVQFQSRYESLSKPIVIAMDGIASSWPALTTWSLKALLTKYGDIHFKVGNEYGHPRKVGMKFSSYVDYMLQQNDESPLYVFDDRFAEKAPDMLRDYEVPSIFAEDFLSVLGEERPPFRWLVIGPARSGASWHIDPLGTSAWNTLLSGRKRWALYPPDKLPPGVHPSDLSSPSTLYWYLEVYPFLPPELKPIEIVQEPGETIVVPAGWWHAVLNLDQCNIAITQNWCGRWNLDGVVEEMASSLENKYHKLYWKFRQRMIEEHPNLGFVFDSFGRTTDPLILAEGYATKGEFCQGFTSEPAKWIPRINQVWEREFGHEGPVEEEDVEPMEHLGENPIYFHFESERVIKFYSHLGRGLVSYASEVDALTSIGALPQTSLLHAVCPQMVAHGMLFKPGPSSWPWPYGIQTHVGSEESHAMGESANLFTPGDWINLTNWIGTVLRELHRTPVRQSKIILQGEDTTSRDWTVYLRKRIKAARRDHTRWGHLPSALISTLEDYIQQALPAISPNVSDLGFPSANLLHGDLTAGNIIGHWKLDQTSQRNNWVPTHIIDFGDAFLAPSDSDIRLDPLWDMAFLYVTTLRCQVSLLHRLLDIYLGCSSWRSKWSWIRERMCAYVLLWSYEAGIKGIKGNAGIPDGIDNWHEFEVKVFGEL</sequence>
<dbReference type="OMA" id="FAPSTHR"/>
<dbReference type="InterPro" id="IPR050910">
    <property type="entry name" value="JMJD6_ArgDemeth/LysHydrox"/>
</dbReference>
<gene>
    <name evidence="7" type="ORF">SPPG_06354</name>
</gene>
<dbReference type="RefSeq" id="XP_016606711.1">
    <property type="nucleotide sequence ID" value="XM_016754567.1"/>
</dbReference>
<dbReference type="SUPFAM" id="SSF51197">
    <property type="entry name" value="Clavaminate synthase-like"/>
    <property type="match status" value="1"/>
</dbReference>
<accession>A0A0L0HCJ3</accession>
<dbReference type="InterPro" id="IPR001810">
    <property type="entry name" value="F-box_dom"/>
</dbReference>
<dbReference type="InterPro" id="IPR041667">
    <property type="entry name" value="Cupin_8"/>
</dbReference>
<dbReference type="GO" id="GO:0016491">
    <property type="term" value="F:oxidoreductase activity"/>
    <property type="evidence" value="ECO:0007669"/>
    <property type="project" value="UniProtKB-KW"/>
</dbReference>
<dbReference type="GeneID" id="27689668"/>
<dbReference type="Gene3D" id="3.90.1200.10">
    <property type="match status" value="1"/>
</dbReference>
<dbReference type="PROSITE" id="PS51184">
    <property type="entry name" value="JMJC"/>
    <property type="match status" value="1"/>
</dbReference>
<dbReference type="Gene3D" id="1.20.1280.50">
    <property type="match status" value="1"/>
</dbReference>
<evidence type="ECO:0000256" key="2">
    <source>
        <dbReference type="ARBA" id="ARBA00022723"/>
    </source>
</evidence>
<dbReference type="Pfam" id="PF13621">
    <property type="entry name" value="Cupin_8"/>
    <property type="match status" value="1"/>
</dbReference>
<dbReference type="InterPro" id="IPR036047">
    <property type="entry name" value="F-box-like_dom_sf"/>
</dbReference>
<protein>
    <recommendedName>
        <fullName evidence="6">JmjC domain-containing protein</fullName>
    </recommendedName>
</protein>
<dbReference type="EMBL" id="KQ257460">
    <property type="protein sequence ID" value="KNC98671.1"/>
    <property type="molecule type" value="Genomic_DNA"/>
</dbReference>
<organism evidence="7 8">
    <name type="scientific">Spizellomyces punctatus (strain DAOM BR117)</name>
    <dbReference type="NCBI Taxonomy" id="645134"/>
    <lineage>
        <taxon>Eukaryota</taxon>
        <taxon>Fungi</taxon>
        <taxon>Fungi incertae sedis</taxon>
        <taxon>Chytridiomycota</taxon>
        <taxon>Chytridiomycota incertae sedis</taxon>
        <taxon>Chytridiomycetes</taxon>
        <taxon>Spizellomycetales</taxon>
        <taxon>Spizellomycetaceae</taxon>
        <taxon>Spizellomyces</taxon>
    </lineage>
</organism>
<keyword evidence="5" id="KW-0539">Nucleus</keyword>
<keyword evidence="3" id="KW-0560">Oxidoreductase</keyword>
<evidence type="ECO:0000256" key="4">
    <source>
        <dbReference type="ARBA" id="ARBA00023004"/>
    </source>
</evidence>
<keyword evidence="2" id="KW-0479">Metal-binding</keyword>
<dbReference type="eggNOG" id="KOG2130">
    <property type="taxonomic scope" value="Eukaryota"/>
</dbReference>
<dbReference type="Pfam" id="PF12937">
    <property type="entry name" value="F-box-like"/>
    <property type="match status" value="1"/>
</dbReference>
<dbReference type="SUPFAM" id="SSF56112">
    <property type="entry name" value="Protein kinase-like (PK-like)"/>
    <property type="match status" value="1"/>
</dbReference>
<feature type="domain" description="JmjC" evidence="6">
    <location>
        <begin position="329"/>
        <end position="484"/>
    </location>
</feature>